<accession>Q0RGS6</accession>
<feature type="region of interest" description="Disordered" evidence="1">
    <location>
        <begin position="12"/>
        <end position="56"/>
    </location>
</feature>
<dbReference type="Proteomes" id="UP000000657">
    <property type="component" value="Chromosome"/>
</dbReference>
<evidence type="ECO:0000313" key="2">
    <source>
        <dbReference type="EMBL" id="CAJ63310.2"/>
    </source>
</evidence>
<proteinExistence type="predicted"/>
<dbReference type="EMBL" id="CT573213">
    <property type="protein sequence ID" value="CAJ63310.2"/>
    <property type="molecule type" value="Genomic_DNA"/>
</dbReference>
<reference evidence="2 3" key="1">
    <citation type="journal article" date="2007" name="Genome Res.">
        <title>Genome characteristics of facultatively symbiotic Frankia sp. strains reflect host range and host plant biogeography.</title>
        <authorList>
            <person name="Normand P."/>
            <person name="Lapierre P."/>
            <person name="Tisa L.S."/>
            <person name="Gogarten J.P."/>
            <person name="Alloisio N."/>
            <person name="Bagnarol E."/>
            <person name="Bassi C.A."/>
            <person name="Berry A.M."/>
            <person name="Bickhart D.M."/>
            <person name="Choisne N."/>
            <person name="Couloux A."/>
            <person name="Cournoyer B."/>
            <person name="Cruveiller S."/>
            <person name="Daubin V."/>
            <person name="Demange N."/>
            <person name="Francino M.P."/>
            <person name="Goltsman E."/>
            <person name="Huang Y."/>
            <person name="Kopp O.R."/>
            <person name="Labarre L."/>
            <person name="Lapidus A."/>
            <person name="Lavire C."/>
            <person name="Marechal J."/>
            <person name="Martinez M."/>
            <person name="Mastronunzio J.E."/>
            <person name="Mullin B.C."/>
            <person name="Niemann J."/>
            <person name="Pujic P."/>
            <person name="Rawnsley T."/>
            <person name="Rouy Z."/>
            <person name="Schenowitz C."/>
            <person name="Sellstedt A."/>
            <person name="Tavares F."/>
            <person name="Tomkins J.P."/>
            <person name="Vallenet D."/>
            <person name="Valverde C."/>
            <person name="Wall L.G."/>
            <person name="Wang Y."/>
            <person name="Medigue C."/>
            <person name="Benson D.R."/>
        </authorList>
    </citation>
    <scope>NUCLEOTIDE SEQUENCE [LARGE SCALE GENOMIC DNA]</scope>
    <source>
        <strain evidence="3">DSM 45986 / CECT 9034 / ACN14a</strain>
    </source>
</reference>
<dbReference type="HOGENOM" id="CLU_2057929_0_0_11"/>
<dbReference type="KEGG" id="fal:FRAAL4668"/>
<evidence type="ECO:0000313" key="3">
    <source>
        <dbReference type="Proteomes" id="UP000000657"/>
    </source>
</evidence>
<dbReference type="AlphaFoldDB" id="Q0RGS6"/>
<protein>
    <submittedName>
        <fullName evidence="2">Uncharacterized protein</fullName>
    </submittedName>
</protein>
<feature type="compositionally biased region" description="Basic and acidic residues" evidence="1">
    <location>
        <begin position="43"/>
        <end position="56"/>
    </location>
</feature>
<sequence length="119" mass="13248">MAGDMDVVAACQLEPAEGEEGDAAGRQRLRRIPCLPTSGPSSDRGEHTRSDRLHRTEADHVDTVRIAIRRTDRGWIGYRRIAFGRISRRSLLFQYPVGLGAELHDQTPGPLRPDPQPLP</sequence>
<evidence type="ECO:0000256" key="1">
    <source>
        <dbReference type="SAM" id="MobiDB-lite"/>
    </source>
</evidence>
<name>Q0RGS6_FRAAA</name>
<gene>
    <name evidence="2" type="ordered locus">FRAAL4668</name>
</gene>
<organism evidence="2 3">
    <name type="scientific">Frankia alni (strain DSM 45986 / CECT 9034 / ACN14a)</name>
    <dbReference type="NCBI Taxonomy" id="326424"/>
    <lineage>
        <taxon>Bacteria</taxon>
        <taxon>Bacillati</taxon>
        <taxon>Actinomycetota</taxon>
        <taxon>Actinomycetes</taxon>
        <taxon>Frankiales</taxon>
        <taxon>Frankiaceae</taxon>
        <taxon>Frankia</taxon>
    </lineage>
</organism>
<keyword evidence="3" id="KW-1185">Reference proteome</keyword>